<dbReference type="PANTHER" id="PTHR14187:SF5">
    <property type="entry name" value="HEAT SHOCK 70 KDA PROTEIN 12A"/>
    <property type="match status" value="1"/>
</dbReference>
<dbReference type="PRINTS" id="PR00301">
    <property type="entry name" value="HEATSHOCK70"/>
</dbReference>
<evidence type="ECO:0000256" key="1">
    <source>
        <dbReference type="ARBA" id="ARBA00007381"/>
    </source>
</evidence>
<dbReference type="KEGG" id="fmr:Fuma_02263"/>
<gene>
    <name evidence="4" type="primary">dnaK_1</name>
    <name evidence="4" type="ORF">Fuma_02263</name>
</gene>
<organism evidence="4 5">
    <name type="scientific">Fuerstiella marisgermanici</name>
    <dbReference type="NCBI Taxonomy" id="1891926"/>
    <lineage>
        <taxon>Bacteria</taxon>
        <taxon>Pseudomonadati</taxon>
        <taxon>Planctomycetota</taxon>
        <taxon>Planctomycetia</taxon>
        <taxon>Planctomycetales</taxon>
        <taxon>Planctomycetaceae</taxon>
        <taxon>Fuerstiella</taxon>
    </lineage>
</organism>
<evidence type="ECO:0000313" key="4">
    <source>
        <dbReference type="EMBL" id="APZ92652.1"/>
    </source>
</evidence>
<comment type="similarity">
    <text evidence="1">Belongs to the heat shock protein 70 family.</text>
</comment>
<dbReference type="InterPro" id="IPR043129">
    <property type="entry name" value="ATPase_NBD"/>
</dbReference>
<dbReference type="Proteomes" id="UP000187735">
    <property type="component" value="Chromosome"/>
</dbReference>
<name>A0A1P8WF04_9PLAN</name>
<dbReference type="GO" id="GO:0005524">
    <property type="term" value="F:ATP binding"/>
    <property type="evidence" value="ECO:0007669"/>
    <property type="project" value="UniProtKB-KW"/>
</dbReference>
<proteinExistence type="inferred from homology"/>
<sequence length="954" mass="104699">MNVEDAAASKKSEPRFVVGIDLGTTNSAVCYVDTSATETSDNHDTWDVRTLKVPQLVAPGQVEHRDTLPSFHYQPAAGEFSDGELQLPWSNAFAGHFVGTLARDHGIHVPGRMISSAKSWLCHPGVDRTAGILPWQGGDDVDRLSPVEVSSRLLAHVVDVWNHQFPDEPLADQTVVLTIPASFDEVARNLTIQASQKAGLPRVLLIEEPQAAFYAWIDRHRGDWEDRVQPGQKILVCDVGGGTTDFTLIRVKSGADNKVLFHRVAVGEHLILGGDNLDLALAYFIEGRFREEGVSQLTPRQWSVLVRVARQVKEALLSPDAPNQFTVSLPGSGSKLIGGALQTQVTKQQVTDVLLEGFLPQTTFTDVPQSNQSGFREFGLPYAADSAITRYLAEFLRTHAETAAENEMLRDDDHAARPDIVLFNGGLFESALLKQRMTEVLSSWFSEGDREWEPLILNCERLDLAVAQGAACYGMVSRGIGVRISAGLPRTYYLGVETEAGMNAVCLVPAGTEPGTDLDPPEQTFQLQTGRPVEFPVLYSGTRLTDATGTVVESEKEQLTALPPIRTVIRSSDNNAGDTVTVQVNARLTEIGTLDLWCASTTTGERWKLQFDVRSAVRTDVAAHEASAADAEGIVAADTLTQVEAILHSVFGKDGTDKPGGLAKRIGREISMSRSDWPTSLLREMWRVLIELADGRRRSAAHESAWLNLLGFALRPGFGYAMDDWRIDTTWDILRGKLIHATPEVRSQWWIMWRRIAGGLSGGQQNATASQLLSSIRQTAQQMSSGKGKGGPIALHEKDAAEIWRVLGAFEQLPPSVRHELGDIVLQLLPRPKMQPMREALVWTLGRLGSRVPFNGNAQSTVNADTAARWLQQLLSMQLEDVQTLPLAIMQLARRTDDRFTDIPDDVREEAARYLKEMGGYHSLIKLIREAGTTDAETKGALFGEALPLGLTMT</sequence>
<evidence type="ECO:0000313" key="5">
    <source>
        <dbReference type="Proteomes" id="UP000187735"/>
    </source>
</evidence>
<keyword evidence="5" id="KW-1185">Reference proteome</keyword>
<dbReference type="PROSITE" id="PS00297">
    <property type="entry name" value="HSP70_1"/>
    <property type="match status" value="1"/>
</dbReference>
<evidence type="ECO:0000256" key="2">
    <source>
        <dbReference type="ARBA" id="ARBA00022741"/>
    </source>
</evidence>
<protein>
    <submittedName>
        <fullName evidence="4">Heat shock protein 70</fullName>
    </submittedName>
</protein>
<dbReference type="EMBL" id="CP017641">
    <property type="protein sequence ID" value="APZ92652.1"/>
    <property type="molecule type" value="Genomic_DNA"/>
</dbReference>
<dbReference type="OrthoDB" id="9760742at2"/>
<accession>A0A1P8WF04</accession>
<dbReference type="InterPro" id="IPR013126">
    <property type="entry name" value="Hsp_70_fam"/>
</dbReference>
<dbReference type="PANTHER" id="PTHR14187">
    <property type="entry name" value="ALPHA KINASE/ELONGATION FACTOR 2 KINASE"/>
    <property type="match status" value="1"/>
</dbReference>
<keyword evidence="2" id="KW-0547">Nucleotide-binding</keyword>
<keyword evidence="4" id="KW-0346">Stress response</keyword>
<dbReference type="Pfam" id="PF00012">
    <property type="entry name" value="HSP70"/>
    <property type="match status" value="1"/>
</dbReference>
<dbReference type="CDD" id="cd10170">
    <property type="entry name" value="ASKHA_NBD_HSP70"/>
    <property type="match status" value="1"/>
</dbReference>
<dbReference type="GO" id="GO:0140662">
    <property type="term" value="F:ATP-dependent protein folding chaperone"/>
    <property type="evidence" value="ECO:0007669"/>
    <property type="project" value="InterPro"/>
</dbReference>
<dbReference type="STRING" id="1891926.Fuma_02263"/>
<dbReference type="Pfam" id="PF12531">
    <property type="entry name" value="DUF3731"/>
    <property type="match status" value="1"/>
</dbReference>
<dbReference type="InterPro" id="IPR018181">
    <property type="entry name" value="Heat_shock_70_CS"/>
</dbReference>
<keyword evidence="3" id="KW-0067">ATP-binding</keyword>
<dbReference type="SUPFAM" id="SSF53067">
    <property type="entry name" value="Actin-like ATPase domain"/>
    <property type="match status" value="2"/>
</dbReference>
<evidence type="ECO:0000256" key="3">
    <source>
        <dbReference type="ARBA" id="ARBA00022840"/>
    </source>
</evidence>
<dbReference type="AlphaFoldDB" id="A0A1P8WF04"/>
<reference evidence="4 5" key="1">
    <citation type="journal article" date="2016" name="Front. Microbiol.">
        <title>Fuerstia marisgermanicae gen. nov., sp. nov., an Unusual Member of the Phylum Planctomycetes from the German Wadden Sea.</title>
        <authorList>
            <person name="Kohn T."/>
            <person name="Heuer A."/>
            <person name="Jogler M."/>
            <person name="Vollmers J."/>
            <person name="Boedeker C."/>
            <person name="Bunk B."/>
            <person name="Rast P."/>
            <person name="Borchert D."/>
            <person name="Glockner I."/>
            <person name="Freese H.M."/>
            <person name="Klenk H.P."/>
            <person name="Overmann J."/>
            <person name="Kaster A.K."/>
            <person name="Rohde M."/>
            <person name="Wiegand S."/>
            <person name="Jogler C."/>
        </authorList>
    </citation>
    <scope>NUCLEOTIDE SEQUENCE [LARGE SCALE GENOMIC DNA]</scope>
    <source>
        <strain evidence="4 5">NH11</strain>
    </source>
</reference>
<dbReference type="RefSeq" id="WP_077024249.1">
    <property type="nucleotide sequence ID" value="NZ_CP017641.1"/>
</dbReference>
<dbReference type="InterPro" id="IPR021030">
    <property type="entry name" value="DUF3731"/>
</dbReference>
<dbReference type="Gene3D" id="3.30.420.40">
    <property type="match status" value="2"/>
</dbReference>